<dbReference type="EMBL" id="MTJL01000042">
    <property type="protein sequence ID" value="OMI00196.1"/>
    <property type="molecule type" value="Genomic_DNA"/>
</dbReference>
<sequence length="168" mass="19558">MKQIILSTERLILRKMTRGDAENLLEIFSDPKAMEYYPSTKDKQQTFAWIDWTLENYEKHEVGLWVAEDKQTGEFLGQCGIIPQEVERSSEMEIGYLFKRRVWGNGYATEAAAACKRYGFEELRHAKLISLIDVNNTPSRKVAERIGMTLEKNIHKWGKEIDVYAVHQ</sequence>
<dbReference type="InterPro" id="IPR051531">
    <property type="entry name" value="N-acetyltransferase"/>
</dbReference>
<dbReference type="InterPro" id="IPR016181">
    <property type="entry name" value="Acyl_CoA_acyltransferase"/>
</dbReference>
<reference evidence="2 3" key="1">
    <citation type="submission" date="2017-01" db="EMBL/GenBank/DDBJ databases">
        <title>Bacillus phylogenomics.</title>
        <authorList>
            <person name="Dunlap C."/>
        </authorList>
    </citation>
    <scope>NUCLEOTIDE SEQUENCE [LARGE SCALE GENOMIC DNA]</scope>
    <source>
        <strain evidence="2 3">NRRL B-41282</strain>
    </source>
</reference>
<dbReference type="Proteomes" id="UP000187367">
    <property type="component" value="Unassembled WGS sequence"/>
</dbReference>
<evidence type="ECO:0000313" key="2">
    <source>
        <dbReference type="EMBL" id="OMI00196.1"/>
    </source>
</evidence>
<dbReference type="GO" id="GO:0016747">
    <property type="term" value="F:acyltransferase activity, transferring groups other than amino-acyl groups"/>
    <property type="evidence" value="ECO:0007669"/>
    <property type="project" value="InterPro"/>
</dbReference>
<dbReference type="AlphaFoldDB" id="A0A1R1QBC2"/>
<evidence type="ECO:0000313" key="3">
    <source>
        <dbReference type="Proteomes" id="UP000187367"/>
    </source>
</evidence>
<proteinExistence type="predicted"/>
<keyword evidence="3" id="KW-1185">Reference proteome</keyword>
<dbReference type="InterPro" id="IPR000182">
    <property type="entry name" value="GNAT_dom"/>
</dbReference>
<dbReference type="PROSITE" id="PS51186">
    <property type="entry name" value="GNAT"/>
    <property type="match status" value="1"/>
</dbReference>
<dbReference type="OrthoDB" id="9798081at2"/>
<protein>
    <submittedName>
        <fullName evidence="2">GNAT family N-acetyltransferase</fullName>
    </submittedName>
</protein>
<feature type="domain" description="N-acetyltransferase" evidence="1">
    <location>
        <begin position="11"/>
        <end position="168"/>
    </location>
</feature>
<dbReference type="PANTHER" id="PTHR43792">
    <property type="entry name" value="GNAT FAMILY, PUTATIVE (AFU_ORTHOLOGUE AFUA_3G00765)-RELATED-RELATED"/>
    <property type="match status" value="1"/>
</dbReference>
<name>A0A1R1QBC2_9BACI</name>
<dbReference type="PANTHER" id="PTHR43792:SF1">
    <property type="entry name" value="N-ACETYLTRANSFERASE DOMAIN-CONTAINING PROTEIN"/>
    <property type="match status" value="1"/>
</dbReference>
<dbReference type="Pfam" id="PF13302">
    <property type="entry name" value="Acetyltransf_3"/>
    <property type="match status" value="1"/>
</dbReference>
<accession>A0A1R1RYU8</accession>
<dbReference type="Gene3D" id="3.40.630.30">
    <property type="match status" value="1"/>
</dbReference>
<comment type="caution">
    <text evidence="2">The sequence shown here is derived from an EMBL/GenBank/DDBJ whole genome shotgun (WGS) entry which is preliminary data.</text>
</comment>
<evidence type="ECO:0000259" key="1">
    <source>
        <dbReference type="PROSITE" id="PS51186"/>
    </source>
</evidence>
<dbReference type="RefSeq" id="WP_076760971.1">
    <property type="nucleotide sequence ID" value="NZ_JARMMK010000007.1"/>
</dbReference>
<dbReference type="SUPFAM" id="SSF55729">
    <property type="entry name" value="Acyl-CoA N-acyltransferases (Nat)"/>
    <property type="match status" value="1"/>
</dbReference>
<accession>A0A1R1QBC2</accession>
<gene>
    <name evidence="2" type="ORF">BW143_18875</name>
</gene>
<organism evidence="2 3">
    <name type="scientific">Bacillus swezeyi</name>
    <dbReference type="NCBI Taxonomy" id="1925020"/>
    <lineage>
        <taxon>Bacteria</taxon>
        <taxon>Bacillati</taxon>
        <taxon>Bacillota</taxon>
        <taxon>Bacilli</taxon>
        <taxon>Bacillales</taxon>
        <taxon>Bacillaceae</taxon>
        <taxon>Bacillus</taxon>
    </lineage>
</organism>